<reference evidence="1" key="1">
    <citation type="submission" date="2014-11" db="EMBL/GenBank/DDBJ databases">
        <authorList>
            <person name="Amaro Gonzalez C."/>
        </authorList>
    </citation>
    <scope>NUCLEOTIDE SEQUENCE</scope>
</reference>
<reference evidence="1" key="2">
    <citation type="journal article" date="2015" name="Fish Shellfish Immunol.">
        <title>Early steps in the European eel (Anguilla anguilla)-Vibrio vulnificus interaction in the gills: Role of the RtxA13 toxin.</title>
        <authorList>
            <person name="Callol A."/>
            <person name="Pajuelo D."/>
            <person name="Ebbesson L."/>
            <person name="Teles M."/>
            <person name="MacKenzie S."/>
            <person name="Amaro C."/>
        </authorList>
    </citation>
    <scope>NUCLEOTIDE SEQUENCE</scope>
</reference>
<accession>A0A0E9Q836</accession>
<name>A0A0E9Q836_ANGAN</name>
<organism evidence="1">
    <name type="scientific">Anguilla anguilla</name>
    <name type="common">European freshwater eel</name>
    <name type="synonym">Muraena anguilla</name>
    <dbReference type="NCBI Taxonomy" id="7936"/>
    <lineage>
        <taxon>Eukaryota</taxon>
        <taxon>Metazoa</taxon>
        <taxon>Chordata</taxon>
        <taxon>Craniata</taxon>
        <taxon>Vertebrata</taxon>
        <taxon>Euteleostomi</taxon>
        <taxon>Actinopterygii</taxon>
        <taxon>Neopterygii</taxon>
        <taxon>Teleostei</taxon>
        <taxon>Anguilliformes</taxon>
        <taxon>Anguillidae</taxon>
        <taxon>Anguilla</taxon>
    </lineage>
</organism>
<proteinExistence type="predicted"/>
<protein>
    <submittedName>
        <fullName evidence="1">Uncharacterized protein</fullName>
    </submittedName>
</protein>
<dbReference type="AlphaFoldDB" id="A0A0E9Q836"/>
<dbReference type="EMBL" id="GBXM01095531">
    <property type="protein sequence ID" value="JAH13046.1"/>
    <property type="molecule type" value="Transcribed_RNA"/>
</dbReference>
<evidence type="ECO:0000313" key="1">
    <source>
        <dbReference type="EMBL" id="JAH13046.1"/>
    </source>
</evidence>
<sequence>MTQFPQTSRISETVKHSSSTLCYECYLPRERCVSYEIFEKRLLFQGLWEPRGDRFDSLPQH</sequence>